<dbReference type="SUPFAM" id="SSF53335">
    <property type="entry name" value="S-adenosyl-L-methionine-dependent methyltransferases"/>
    <property type="match status" value="1"/>
</dbReference>
<evidence type="ECO:0000313" key="4">
    <source>
        <dbReference type="Proteomes" id="UP001277761"/>
    </source>
</evidence>
<keyword evidence="3" id="KW-0489">Methyltransferase</keyword>
<dbReference type="GO" id="GO:0032259">
    <property type="term" value="P:methylation"/>
    <property type="evidence" value="ECO:0007669"/>
    <property type="project" value="UniProtKB-KW"/>
</dbReference>
<evidence type="ECO:0000313" key="3">
    <source>
        <dbReference type="EMBL" id="MDX8150011.1"/>
    </source>
</evidence>
<dbReference type="GO" id="GO:0008168">
    <property type="term" value="F:methyltransferase activity"/>
    <property type="evidence" value="ECO:0007669"/>
    <property type="project" value="UniProtKB-KW"/>
</dbReference>
<evidence type="ECO:0000256" key="1">
    <source>
        <dbReference type="ARBA" id="ARBA00022679"/>
    </source>
</evidence>
<dbReference type="Pfam" id="PF13649">
    <property type="entry name" value="Methyltransf_25"/>
    <property type="match status" value="1"/>
</dbReference>
<sequence length="265" mass="29267">MTDPDALTPPAVDPAVYDEEYFRTCCGDADAWEQRRDVDGIYAYALELLGVDASTTLVDLGSGRGELVVAALKRGAPRAIGVEYSPDAVRLAHDTASAHDLDDRAEFREGDIRATGLDPAIADRAAMLDVVEHLTGPELADALVEARRLLRPGGRILVHTMPNRLIYDATYRWLRRLWPRGRRWPADPRNEFEHAMHVGELSARQLEAALVTAGFADVDVRHGELVYFAFVPSRIAQRLLGALDRVPALRRLTRANLLATATRPA</sequence>
<dbReference type="Gene3D" id="3.40.50.150">
    <property type="entry name" value="Vaccinia Virus protein VP39"/>
    <property type="match status" value="1"/>
</dbReference>
<dbReference type="CDD" id="cd02440">
    <property type="entry name" value="AdoMet_MTases"/>
    <property type="match status" value="1"/>
</dbReference>
<proteinExistence type="predicted"/>
<organism evidence="3 4">
    <name type="scientific">Patulibacter brassicae</name>
    <dbReference type="NCBI Taxonomy" id="1705717"/>
    <lineage>
        <taxon>Bacteria</taxon>
        <taxon>Bacillati</taxon>
        <taxon>Actinomycetota</taxon>
        <taxon>Thermoleophilia</taxon>
        <taxon>Solirubrobacterales</taxon>
        <taxon>Patulibacteraceae</taxon>
        <taxon>Patulibacter</taxon>
    </lineage>
</organism>
<keyword evidence="4" id="KW-1185">Reference proteome</keyword>
<evidence type="ECO:0000259" key="2">
    <source>
        <dbReference type="Pfam" id="PF13649"/>
    </source>
</evidence>
<comment type="caution">
    <text evidence="3">The sequence shown here is derived from an EMBL/GenBank/DDBJ whole genome shotgun (WGS) entry which is preliminary data.</text>
</comment>
<reference evidence="3 4" key="1">
    <citation type="submission" date="2023-11" db="EMBL/GenBank/DDBJ databases">
        <authorList>
            <person name="Xu M."/>
            <person name="Jiang T."/>
        </authorList>
    </citation>
    <scope>NUCLEOTIDE SEQUENCE [LARGE SCALE GENOMIC DNA]</scope>
    <source>
        <strain evidence="3 4">SD</strain>
    </source>
</reference>
<dbReference type="RefSeq" id="WP_319952164.1">
    <property type="nucleotide sequence ID" value="NZ_JAXAVX010000001.1"/>
</dbReference>
<feature type="domain" description="Methyltransferase" evidence="2">
    <location>
        <begin position="58"/>
        <end position="154"/>
    </location>
</feature>
<protein>
    <submittedName>
        <fullName evidence="3">Methyltransferase domain-containing protein</fullName>
    </submittedName>
</protein>
<dbReference type="Proteomes" id="UP001277761">
    <property type="component" value="Unassembled WGS sequence"/>
</dbReference>
<accession>A0ABU4VDY4</accession>
<dbReference type="EMBL" id="JAXAVX010000001">
    <property type="protein sequence ID" value="MDX8150011.1"/>
    <property type="molecule type" value="Genomic_DNA"/>
</dbReference>
<gene>
    <name evidence="3" type="ORF">SK069_00265</name>
</gene>
<keyword evidence="1" id="KW-0808">Transferase</keyword>
<dbReference type="InterPro" id="IPR041698">
    <property type="entry name" value="Methyltransf_25"/>
</dbReference>
<dbReference type="InterPro" id="IPR029063">
    <property type="entry name" value="SAM-dependent_MTases_sf"/>
</dbReference>
<name>A0ABU4VDY4_9ACTN</name>
<dbReference type="PANTHER" id="PTHR43861">
    <property type="entry name" value="TRANS-ACONITATE 2-METHYLTRANSFERASE-RELATED"/>
    <property type="match status" value="1"/>
</dbReference>